<evidence type="ECO:0000256" key="1">
    <source>
        <dbReference type="ARBA" id="ARBA00001936"/>
    </source>
</evidence>
<dbReference type="InterPro" id="IPR015338">
    <property type="entry name" value="GT64_dom"/>
</dbReference>
<keyword evidence="7" id="KW-0328">Glycosyltransferase</keyword>
<dbReference type="Pfam" id="PF09258">
    <property type="entry name" value="Glyco_transf_64"/>
    <property type="match status" value="1"/>
</dbReference>
<dbReference type="GO" id="GO:0015012">
    <property type="term" value="P:heparan sulfate proteoglycan biosynthetic process"/>
    <property type="evidence" value="ECO:0007669"/>
    <property type="project" value="UniProtKB-ARBA"/>
</dbReference>
<dbReference type="AlphaFoldDB" id="U5EZH6"/>
<evidence type="ECO:0000256" key="8">
    <source>
        <dbReference type="ARBA" id="ARBA00022679"/>
    </source>
</evidence>
<evidence type="ECO:0000256" key="6">
    <source>
        <dbReference type="ARBA" id="ARBA00012194"/>
    </source>
</evidence>
<dbReference type="PANTHER" id="PTHR48261">
    <property type="entry name" value="ACETYLGLUCOSAMINYLTRANSFERASE"/>
    <property type="match status" value="1"/>
</dbReference>
<dbReference type="GO" id="GO:0005789">
    <property type="term" value="C:endoplasmic reticulum membrane"/>
    <property type="evidence" value="ECO:0007669"/>
    <property type="project" value="UniProtKB-SubCell"/>
</dbReference>
<evidence type="ECO:0000256" key="16">
    <source>
        <dbReference type="ARBA" id="ARBA00023157"/>
    </source>
</evidence>
<evidence type="ECO:0000256" key="13">
    <source>
        <dbReference type="ARBA" id="ARBA00022989"/>
    </source>
</evidence>
<accession>U5EZH6</accession>
<dbReference type="Gene3D" id="3.90.550.10">
    <property type="entry name" value="Spore Coat Polysaccharide Biosynthesis Protein SpsA, Chain A"/>
    <property type="match status" value="1"/>
</dbReference>
<keyword evidence="18" id="KW-0464">Manganese</keyword>
<evidence type="ECO:0000256" key="4">
    <source>
        <dbReference type="ARBA" id="ARBA00004922"/>
    </source>
</evidence>
<evidence type="ECO:0000256" key="15">
    <source>
        <dbReference type="ARBA" id="ARBA00023136"/>
    </source>
</evidence>
<keyword evidence="14" id="KW-0333">Golgi apparatus</keyword>
<dbReference type="GO" id="GO:0015020">
    <property type="term" value="F:glucuronosyltransferase activity"/>
    <property type="evidence" value="ECO:0007669"/>
    <property type="project" value="UniProtKB-ARBA"/>
</dbReference>
<dbReference type="GO" id="GO:0046872">
    <property type="term" value="F:metal ion binding"/>
    <property type="evidence" value="ECO:0007669"/>
    <property type="project" value="UniProtKB-KW"/>
</dbReference>
<feature type="domain" description="Glycosyl transferase 64" evidence="22">
    <location>
        <begin position="479"/>
        <end position="724"/>
    </location>
</feature>
<dbReference type="GO" id="GO:0000139">
    <property type="term" value="C:Golgi membrane"/>
    <property type="evidence" value="ECO:0007669"/>
    <property type="project" value="UniProtKB-SubCell"/>
</dbReference>
<keyword evidence="13 20" id="KW-1133">Transmembrane helix</keyword>
<comment type="cofactor">
    <cofactor evidence="1">
        <name>Mn(2+)</name>
        <dbReference type="ChEBI" id="CHEBI:29035"/>
    </cofactor>
</comment>
<evidence type="ECO:0000256" key="12">
    <source>
        <dbReference type="ARBA" id="ARBA00022968"/>
    </source>
</evidence>
<evidence type="ECO:0000256" key="11">
    <source>
        <dbReference type="ARBA" id="ARBA00022824"/>
    </source>
</evidence>
<dbReference type="EMBL" id="GANO01000781">
    <property type="protein sequence ID" value="JAB59090.1"/>
    <property type="molecule type" value="mRNA"/>
</dbReference>
<keyword evidence="8 23" id="KW-0808">Transferase</keyword>
<comment type="similarity">
    <text evidence="5">Belongs to the glycosyltransferase 47 family.</text>
</comment>
<evidence type="ECO:0000256" key="7">
    <source>
        <dbReference type="ARBA" id="ARBA00022676"/>
    </source>
</evidence>
<dbReference type="SUPFAM" id="SSF53448">
    <property type="entry name" value="Nucleotide-diphospho-sugar transferases"/>
    <property type="match status" value="1"/>
</dbReference>
<keyword evidence="9 20" id="KW-0812">Transmembrane</keyword>
<evidence type="ECO:0000256" key="14">
    <source>
        <dbReference type="ARBA" id="ARBA00023034"/>
    </source>
</evidence>
<protein>
    <recommendedName>
        <fullName evidence="19">Exostosin-2</fullName>
        <ecNumber evidence="6">2.4.1.224</ecNumber>
    </recommendedName>
</protein>
<feature type="domain" description="Exostosin GT47" evidence="21">
    <location>
        <begin position="98"/>
        <end position="403"/>
    </location>
</feature>
<name>U5EZH6_9DIPT</name>
<evidence type="ECO:0000256" key="9">
    <source>
        <dbReference type="ARBA" id="ARBA00022692"/>
    </source>
</evidence>
<keyword evidence="10" id="KW-0479">Metal-binding</keyword>
<evidence type="ECO:0000256" key="17">
    <source>
        <dbReference type="ARBA" id="ARBA00023180"/>
    </source>
</evidence>
<keyword evidence="16" id="KW-1015">Disulfide bond</keyword>
<reference evidence="23" key="1">
    <citation type="journal article" date="2014" name="Insect Biochem. Mol. Biol.">
        <title>An insight into the sialome of the frog biting fly, Corethrella appendiculata.</title>
        <authorList>
            <person name="Ribeiro J.M.C."/>
            <person name="Chagas A.C."/>
            <person name="Pham V.M."/>
            <person name="Lounibos L.P."/>
            <person name="Calvo E."/>
        </authorList>
    </citation>
    <scope>NUCLEOTIDE SEQUENCE</scope>
    <source>
        <tissue evidence="23">Salivary glands</tissue>
    </source>
</reference>
<evidence type="ECO:0000256" key="10">
    <source>
        <dbReference type="ARBA" id="ARBA00022723"/>
    </source>
</evidence>
<keyword evidence="15 20" id="KW-0472">Membrane</keyword>
<dbReference type="Pfam" id="PF03016">
    <property type="entry name" value="Exostosin_GT47"/>
    <property type="match status" value="1"/>
</dbReference>
<dbReference type="PANTHER" id="PTHR48261:SF5">
    <property type="entry name" value="EXOSTOSIN GLYCOSYLTRANSFERASE 2"/>
    <property type="match status" value="1"/>
</dbReference>
<evidence type="ECO:0000256" key="20">
    <source>
        <dbReference type="SAM" id="Phobius"/>
    </source>
</evidence>
<dbReference type="InterPro" id="IPR029044">
    <property type="entry name" value="Nucleotide-diphossugar_trans"/>
</dbReference>
<evidence type="ECO:0000313" key="23">
    <source>
        <dbReference type="EMBL" id="JAB59090.1"/>
    </source>
</evidence>
<evidence type="ECO:0000256" key="3">
    <source>
        <dbReference type="ARBA" id="ARBA00004648"/>
    </source>
</evidence>
<evidence type="ECO:0000259" key="22">
    <source>
        <dbReference type="Pfam" id="PF09258"/>
    </source>
</evidence>
<dbReference type="GO" id="GO:0050508">
    <property type="term" value="F:glucuronosyl-N-acetylglucosaminyl-proteoglycan 4-alpha-N-acetylglucosaminyltransferase activity"/>
    <property type="evidence" value="ECO:0007669"/>
    <property type="project" value="UniProtKB-EC"/>
</dbReference>
<evidence type="ECO:0000256" key="19">
    <source>
        <dbReference type="ARBA" id="ARBA00069568"/>
    </source>
</evidence>
<sequence length="741" mass="86378">MTVIIKSSAISKASMPKYEFYRYILVILILLLIVFFWVKNFHHKSNENGRLRLDLSDITQIMLDKDAELARAHNPNCSYWDCFDVYKCGQKTALANEQERILIYVYPLKEYIDSDRKQAFVLTKEFYQILKTIVNSRYYTPNPNEACLFVPSIDTLNQNRIDVNLVGKALASLPYWENGENHILFNIISGTSPDYNTVLDVNTDRAMIAGASFDTWTYRTGFDIALPFYSPILEFYKPLKKPLNERKFLLISSQMNIFPRQYRILQEMSYDYPQDLLLLQKCPASTVKTDENIIDSGNSKVIDDDEDDDENVVDLSKIKDIRCNFPHGNEFEYPHVLENGIFCLVTRGLRLSQPTLMDAMASGCIPVIMADNLVLPFNEIIDWNLASIRIYENSLHSIITKLKQISQDKILELQQHGKFLYEKYFETIEKIVLTALDELNDRVYPHLAKNYMYWNMPKIEKSAHNPLYLPLIAPKSQGFTAVILTYDRIESLFILIQKLAVVPSLQKILVIWNNQKKPPPHITLFPKINKPLKVIQTKENKLSNRFYPYEEIETEAILTIDDDIVMLTADELDFGYEVWREFSDRIVGFPSRTHVFDNVTNKWRYESEWTNQISMVLTGAAFHHKYWSYMYTNAMPGDIKEWVDEHMNCEDIAMNFLVANITNKPPIKVAPRKKFKCPECTNNEMLSASYFHMMERSACINRFAEIYGTMPLKNVEFRADPVLFKDNFPEKLKRFNDIGNL</sequence>
<evidence type="ECO:0000259" key="21">
    <source>
        <dbReference type="Pfam" id="PF03016"/>
    </source>
</evidence>
<feature type="transmembrane region" description="Helical" evidence="20">
    <location>
        <begin position="20"/>
        <end position="38"/>
    </location>
</feature>
<evidence type="ECO:0000256" key="2">
    <source>
        <dbReference type="ARBA" id="ARBA00004323"/>
    </source>
</evidence>
<organism evidence="23">
    <name type="scientific">Corethrella appendiculata</name>
    <dbReference type="NCBI Taxonomy" id="1370023"/>
    <lineage>
        <taxon>Eukaryota</taxon>
        <taxon>Metazoa</taxon>
        <taxon>Ecdysozoa</taxon>
        <taxon>Arthropoda</taxon>
        <taxon>Hexapoda</taxon>
        <taxon>Insecta</taxon>
        <taxon>Pterygota</taxon>
        <taxon>Neoptera</taxon>
        <taxon>Endopterygota</taxon>
        <taxon>Diptera</taxon>
        <taxon>Nematocera</taxon>
        <taxon>Culicoidea</taxon>
        <taxon>Chaoboridae</taxon>
        <taxon>Corethrella</taxon>
    </lineage>
</organism>
<evidence type="ECO:0000256" key="18">
    <source>
        <dbReference type="ARBA" id="ARBA00023211"/>
    </source>
</evidence>
<dbReference type="EC" id="2.4.1.224" evidence="6"/>
<dbReference type="InterPro" id="IPR004263">
    <property type="entry name" value="Exostosin"/>
</dbReference>
<proteinExistence type="evidence at transcript level"/>
<keyword evidence="12" id="KW-0735">Signal-anchor</keyword>
<keyword evidence="11" id="KW-0256">Endoplasmic reticulum</keyword>
<keyword evidence="17" id="KW-0325">Glycoprotein</keyword>
<dbReference type="FunFam" id="3.90.550.10:FF:000035">
    <property type="entry name" value="Putative Exostosin-2"/>
    <property type="match status" value="1"/>
</dbReference>
<comment type="subcellular location">
    <subcellularLocation>
        <location evidence="3">Endoplasmic reticulum membrane</location>
        <topology evidence="3">Single-pass type II membrane protein</topology>
    </subcellularLocation>
    <subcellularLocation>
        <location evidence="2">Golgi apparatus membrane</location>
        <topology evidence="2">Single-pass type II membrane protein</topology>
    </subcellularLocation>
</comment>
<dbReference type="InterPro" id="IPR040911">
    <property type="entry name" value="Exostosin_GT47"/>
</dbReference>
<evidence type="ECO:0000256" key="5">
    <source>
        <dbReference type="ARBA" id="ARBA00010271"/>
    </source>
</evidence>
<comment type="pathway">
    <text evidence="4">Protein modification; protein glycosylation.</text>
</comment>